<reference evidence="1 2" key="1">
    <citation type="journal article" date="2014" name="Genome Biol. Evol.">
        <title>The secreted proteins of Achlya hypogyna and Thraustotheca clavata identify the ancestral oomycete secretome and reveal gene acquisitions by horizontal gene transfer.</title>
        <authorList>
            <person name="Misner I."/>
            <person name="Blouin N."/>
            <person name="Leonard G."/>
            <person name="Richards T.A."/>
            <person name="Lane C.E."/>
        </authorList>
    </citation>
    <scope>NUCLEOTIDE SEQUENCE [LARGE SCALE GENOMIC DNA]</scope>
    <source>
        <strain evidence="1 2">ATCC 48635</strain>
    </source>
</reference>
<keyword evidence="2" id="KW-1185">Reference proteome</keyword>
<dbReference type="AlphaFoldDB" id="A0A1V9YB48"/>
<proteinExistence type="predicted"/>
<organism evidence="1 2">
    <name type="scientific">Achlya hypogyna</name>
    <name type="common">Oomycete</name>
    <name type="synonym">Protoachlya hypogyna</name>
    <dbReference type="NCBI Taxonomy" id="1202772"/>
    <lineage>
        <taxon>Eukaryota</taxon>
        <taxon>Sar</taxon>
        <taxon>Stramenopiles</taxon>
        <taxon>Oomycota</taxon>
        <taxon>Saprolegniomycetes</taxon>
        <taxon>Saprolegniales</taxon>
        <taxon>Achlyaceae</taxon>
        <taxon>Achlya</taxon>
    </lineage>
</organism>
<comment type="caution">
    <text evidence="1">The sequence shown here is derived from an EMBL/GenBank/DDBJ whole genome shotgun (WGS) entry which is preliminary data.</text>
</comment>
<evidence type="ECO:0000313" key="1">
    <source>
        <dbReference type="EMBL" id="OQR82941.1"/>
    </source>
</evidence>
<dbReference type="Proteomes" id="UP000243579">
    <property type="component" value="Unassembled WGS sequence"/>
</dbReference>
<evidence type="ECO:0000313" key="2">
    <source>
        <dbReference type="Proteomes" id="UP000243579"/>
    </source>
</evidence>
<gene>
    <name evidence="1" type="ORF">ACHHYP_15309</name>
</gene>
<dbReference type="OrthoDB" id="73552at2759"/>
<sequence>MWHNVAQRAAAAVALMGATVSGTYLTVELAISHAEDAAALDRQAWTTNMLPLKLEAQGRSPADEEERARLALVVAQVDAAEARLLAAEKDVIDMKISWRETQQKVQTFFQ</sequence>
<dbReference type="EMBL" id="JNBR01002408">
    <property type="protein sequence ID" value="OQR82941.1"/>
    <property type="molecule type" value="Genomic_DNA"/>
</dbReference>
<name>A0A1V9YB48_ACHHY</name>
<protein>
    <submittedName>
        <fullName evidence="1">Uncharacterized protein</fullName>
    </submittedName>
</protein>
<accession>A0A1V9YB48</accession>